<protein>
    <recommendedName>
        <fullName evidence="1">NmrA-like domain-containing protein</fullName>
    </recommendedName>
</protein>
<dbReference type="Gene3D" id="3.40.50.720">
    <property type="entry name" value="NAD(P)-binding Rossmann-like Domain"/>
    <property type="match status" value="1"/>
</dbReference>
<sequence length="346" mass="37708">MTKIFVTGATGYVGGDALYTLIKTHPEYEVTALVRNKEKGAVVTKQYPSVSLVYGDLDDFELLADEVSKADIIGHWASCEHEGAAKAIVEGIARRGKGKPGFIIHLSGADIICFEDLAEVTYGIKRDRIFDDWHGLNEVTSPPDNAPHREVDGAILEGAKRGAKTAIVCPPTIYGTGRGPGNQRSIQVPELARRSLQRGAALTVKGGENIWNSVHVHDLSQLWLKLIEAAAQGGGKADWGTNGFYFVENGDFSWKAIAERIAQEAKQQGLLKQETVDSLSVDDADKVWEYGSFFWGTNSRSRATRARKVLGWSPEAKDDIFDDVAAVVAAEAKALGLPVVMRDWLI</sequence>
<dbReference type="EMBL" id="JAGMUX010000030">
    <property type="protein sequence ID" value="KAH7213231.1"/>
    <property type="molecule type" value="Genomic_DNA"/>
</dbReference>
<comment type="caution">
    <text evidence="2">The sequence shown here is derived from an EMBL/GenBank/DDBJ whole genome shotgun (WGS) entry which is preliminary data.</text>
</comment>
<dbReference type="InterPro" id="IPR008030">
    <property type="entry name" value="NmrA-like"/>
</dbReference>
<dbReference type="SUPFAM" id="SSF51735">
    <property type="entry name" value="NAD(P)-binding Rossmann-fold domains"/>
    <property type="match status" value="1"/>
</dbReference>
<gene>
    <name evidence="2" type="ORF">BKA55DRAFT_585306</name>
</gene>
<dbReference type="RefSeq" id="XP_046041679.1">
    <property type="nucleotide sequence ID" value="XM_046194437.1"/>
</dbReference>
<reference evidence="2" key="1">
    <citation type="journal article" date="2021" name="Nat. Commun.">
        <title>Genetic determinants of endophytism in the Arabidopsis root mycobiome.</title>
        <authorList>
            <person name="Mesny F."/>
            <person name="Miyauchi S."/>
            <person name="Thiergart T."/>
            <person name="Pickel B."/>
            <person name="Atanasova L."/>
            <person name="Karlsson M."/>
            <person name="Huettel B."/>
            <person name="Barry K.W."/>
            <person name="Haridas S."/>
            <person name="Chen C."/>
            <person name="Bauer D."/>
            <person name="Andreopoulos W."/>
            <person name="Pangilinan J."/>
            <person name="LaButti K."/>
            <person name="Riley R."/>
            <person name="Lipzen A."/>
            <person name="Clum A."/>
            <person name="Drula E."/>
            <person name="Henrissat B."/>
            <person name="Kohler A."/>
            <person name="Grigoriev I.V."/>
            <person name="Martin F.M."/>
            <person name="Hacquard S."/>
        </authorList>
    </citation>
    <scope>NUCLEOTIDE SEQUENCE</scope>
    <source>
        <strain evidence="2">MPI-CAGE-AT-0023</strain>
    </source>
</reference>
<dbReference type="PANTHER" id="PTHR48079">
    <property type="entry name" value="PROTEIN YEEZ"/>
    <property type="match status" value="1"/>
</dbReference>
<dbReference type="PANTHER" id="PTHR48079:SF6">
    <property type="entry name" value="NAD(P)-BINDING DOMAIN-CONTAINING PROTEIN-RELATED"/>
    <property type="match status" value="1"/>
</dbReference>
<evidence type="ECO:0000313" key="3">
    <source>
        <dbReference type="Proteomes" id="UP000720189"/>
    </source>
</evidence>
<dbReference type="OrthoDB" id="2130169at2759"/>
<dbReference type="InterPro" id="IPR036291">
    <property type="entry name" value="NAD(P)-bd_dom_sf"/>
</dbReference>
<evidence type="ECO:0000259" key="1">
    <source>
        <dbReference type="Pfam" id="PF05368"/>
    </source>
</evidence>
<dbReference type="GO" id="GO:0004029">
    <property type="term" value="F:aldehyde dehydrogenase (NAD+) activity"/>
    <property type="evidence" value="ECO:0007669"/>
    <property type="project" value="TreeGrafter"/>
</dbReference>
<dbReference type="Pfam" id="PF05368">
    <property type="entry name" value="NmrA"/>
    <property type="match status" value="1"/>
</dbReference>
<dbReference type="Proteomes" id="UP000720189">
    <property type="component" value="Unassembled WGS sequence"/>
</dbReference>
<name>A0A9P9FVI5_FUSRE</name>
<dbReference type="InterPro" id="IPR051783">
    <property type="entry name" value="NAD(P)-dependent_oxidoreduct"/>
</dbReference>
<organism evidence="2 3">
    <name type="scientific">Fusarium redolens</name>
    <dbReference type="NCBI Taxonomy" id="48865"/>
    <lineage>
        <taxon>Eukaryota</taxon>
        <taxon>Fungi</taxon>
        <taxon>Dikarya</taxon>
        <taxon>Ascomycota</taxon>
        <taxon>Pezizomycotina</taxon>
        <taxon>Sordariomycetes</taxon>
        <taxon>Hypocreomycetidae</taxon>
        <taxon>Hypocreales</taxon>
        <taxon>Nectriaceae</taxon>
        <taxon>Fusarium</taxon>
        <taxon>Fusarium redolens species complex</taxon>
    </lineage>
</organism>
<evidence type="ECO:0000313" key="2">
    <source>
        <dbReference type="EMBL" id="KAH7213231.1"/>
    </source>
</evidence>
<feature type="domain" description="NmrA-like" evidence="1">
    <location>
        <begin position="3"/>
        <end position="73"/>
    </location>
</feature>
<dbReference type="GO" id="GO:0005737">
    <property type="term" value="C:cytoplasm"/>
    <property type="evidence" value="ECO:0007669"/>
    <property type="project" value="TreeGrafter"/>
</dbReference>
<proteinExistence type="predicted"/>
<keyword evidence="3" id="KW-1185">Reference proteome</keyword>
<dbReference type="AlphaFoldDB" id="A0A9P9FVI5"/>
<accession>A0A9P9FVI5</accession>
<dbReference type="GeneID" id="70224391"/>